<sequence length="440" mass="48756">MKKNEANNIQYSRSAKIMKRIIWMLCILLVLNGAGLAIVSAAPQDDSPSLELYKNHAKDNEPFQVSNMVPGDKVSQDFTVRIHHKDQVTLYFKGLITKQSKDLGDVLQVRVTDKNSGKIICQGTFNTINNKEYSQEIAQSGNGQTDVTYQVDAWLDTSVGNAYQKAFLDADFQWYVKDDGNTEPTQPSDNPTTPTDPTKPSQSGGSSGSGSHGGLTARTGDTAHIVLWCVFAICALAIIILLIKSRRDKKLAGEDLDDSDSETHKKLRRSMFIAVLLALMLGVTTFALITSMVEVKDNHFDTGVVKINLNDGKPVISEDEYLFEPGMRVVKDFFIENEGSIDAYYKIYLEDVKGDLADVLQLTIREKGTDKILYQGTAKELTRGSAAVDEAVLSAGERKDLTIRFYFPKERGNEAQDKTLSFKMGATATQVRNNPDHSFE</sequence>
<evidence type="ECO:0000256" key="2">
    <source>
        <dbReference type="SAM" id="Phobius"/>
    </source>
</evidence>
<feature type="transmembrane region" description="Helical" evidence="2">
    <location>
        <begin position="225"/>
        <end position="243"/>
    </location>
</feature>
<dbReference type="InterPro" id="IPR022121">
    <property type="entry name" value="Peptidase_M73_camelysin"/>
</dbReference>
<organism evidence="3 4">
    <name type="scientific">Lentihominibacter faecis</name>
    <dbReference type="NCBI Taxonomy" id="2764712"/>
    <lineage>
        <taxon>Bacteria</taxon>
        <taxon>Bacillati</taxon>
        <taxon>Bacillota</taxon>
        <taxon>Clostridia</taxon>
        <taxon>Peptostreptococcales</taxon>
        <taxon>Anaerovoracaceae</taxon>
        <taxon>Lentihominibacter</taxon>
    </lineage>
</organism>
<dbReference type="RefSeq" id="WP_249286802.1">
    <property type="nucleotide sequence ID" value="NZ_JACRWC010000062.1"/>
</dbReference>
<name>A0A923NDY4_9FIRM</name>
<dbReference type="AlphaFoldDB" id="A0A923NDY4"/>
<evidence type="ECO:0000256" key="1">
    <source>
        <dbReference type="SAM" id="MobiDB-lite"/>
    </source>
</evidence>
<feature type="transmembrane region" description="Helical" evidence="2">
    <location>
        <begin position="271"/>
        <end position="293"/>
    </location>
</feature>
<protein>
    <submittedName>
        <fullName evidence="3">Uncharacterized protein</fullName>
    </submittedName>
</protein>
<evidence type="ECO:0000313" key="4">
    <source>
        <dbReference type="Proteomes" id="UP000644115"/>
    </source>
</evidence>
<feature type="region of interest" description="Disordered" evidence="1">
    <location>
        <begin position="178"/>
        <end position="215"/>
    </location>
</feature>
<dbReference type="Pfam" id="PF12389">
    <property type="entry name" value="Peptidase_M73"/>
    <property type="match status" value="1"/>
</dbReference>
<gene>
    <name evidence="3" type="ORF">H8876_05025</name>
</gene>
<accession>A0A923NDY4</accession>
<keyword evidence="2" id="KW-1133">Transmembrane helix</keyword>
<feature type="compositionally biased region" description="Low complexity" evidence="1">
    <location>
        <begin position="184"/>
        <end position="204"/>
    </location>
</feature>
<evidence type="ECO:0000313" key="3">
    <source>
        <dbReference type="EMBL" id="MBC5999356.1"/>
    </source>
</evidence>
<keyword evidence="2" id="KW-0472">Membrane</keyword>
<dbReference type="EMBL" id="JACRWC010000062">
    <property type="protein sequence ID" value="MBC5999356.1"/>
    <property type="molecule type" value="Genomic_DNA"/>
</dbReference>
<keyword evidence="2" id="KW-0812">Transmembrane</keyword>
<reference evidence="3" key="1">
    <citation type="submission" date="2020-08" db="EMBL/GenBank/DDBJ databases">
        <authorList>
            <person name="Liu C."/>
            <person name="Sun Q."/>
        </authorList>
    </citation>
    <scope>NUCLEOTIDE SEQUENCE</scope>
    <source>
        <strain evidence="3">BX16</strain>
    </source>
</reference>
<dbReference type="Proteomes" id="UP000644115">
    <property type="component" value="Unassembled WGS sequence"/>
</dbReference>
<proteinExistence type="predicted"/>
<keyword evidence="4" id="KW-1185">Reference proteome</keyword>
<comment type="caution">
    <text evidence="3">The sequence shown here is derived from an EMBL/GenBank/DDBJ whole genome shotgun (WGS) entry which is preliminary data.</text>
</comment>